<keyword evidence="9 14" id="KW-0472">Membrane</keyword>
<dbReference type="AlphaFoldDB" id="A0A6B3TR73"/>
<comment type="activity regulation">
    <text evidence="14">Na(+) is not transported, but it plays an essential structural role and its presence is essential for fluoride channel function.</text>
</comment>
<gene>
    <name evidence="14 15" type="primary">crcB</name>
    <name evidence="14" type="synonym">fluC</name>
    <name evidence="15" type="ORF">G4Z05_09285</name>
</gene>
<keyword evidence="10 14" id="KW-0407">Ion channel</keyword>
<evidence type="ECO:0000256" key="5">
    <source>
        <dbReference type="ARBA" id="ARBA00022723"/>
    </source>
</evidence>
<comment type="subcellular location">
    <subcellularLocation>
        <location evidence="1 14">Cell membrane</location>
        <topology evidence="1 14">Multi-pass membrane protein</topology>
    </subcellularLocation>
</comment>
<comment type="caution">
    <text evidence="15">The sequence shown here is derived from an EMBL/GenBank/DDBJ whole genome shotgun (WGS) entry which is preliminary data.</text>
</comment>
<name>A0A6B3TR73_9BACI</name>
<comment type="similarity">
    <text evidence="11 14">Belongs to the fluoride channel Fluc/FEX (TC 1.A.43) family.</text>
</comment>
<evidence type="ECO:0000256" key="3">
    <source>
        <dbReference type="ARBA" id="ARBA00022475"/>
    </source>
</evidence>
<dbReference type="RefSeq" id="WP_163251707.1">
    <property type="nucleotide sequence ID" value="NZ_JAAIUV010000012.1"/>
</dbReference>
<protein>
    <recommendedName>
        <fullName evidence="14">Fluoride-specific ion channel FluC</fullName>
    </recommendedName>
</protein>
<evidence type="ECO:0000313" key="15">
    <source>
        <dbReference type="EMBL" id="NEX79078.1"/>
    </source>
</evidence>
<dbReference type="PANTHER" id="PTHR28259:SF16">
    <property type="entry name" value="FLUORIDE-SPECIFIC ION CHANNEL FLUC 2"/>
    <property type="match status" value="1"/>
</dbReference>
<evidence type="ECO:0000313" key="16">
    <source>
        <dbReference type="Proteomes" id="UP000481621"/>
    </source>
</evidence>
<keyword evidence="7 14" id="KW-0915">Sodium</keyword>
<feature type="transmembrane region" description="Helical" evidence="14">
    <location>
        <begin position="62"/>
        <end position="84"/>
    </location>
</feature>
<dbReference type="NCBIfam" id="TIGR00494">
    <property type="entry name" value="crcB"/>
    <property type="match status" value="1"/>
</dbReference>
<reference evidence="15" key="1">
    <citation type="submission" date="2020-02" db="EMBL/GenBank/DDBJ databases">
        <title>Bacillus sedimentmangrovi sp. nov., isolated from sediment of the mangrove ecosystem.</title>
        <authorList>
            <person name="Liu G."/>
        </authorList>
    </citation>
    <scope>NUCLEOTIDE SEQUENCE [LARGE SCALE GENOMIC DNA]</scope>
    <source>
        <strain evidence="15">SgZ-7</strain>
    </source>
</reference>
<evidence type="ECO:0000256" key="7">
    <source>
        <dbReference type="ARBA" id="ARBA00023053"/>
    </source>
</evidence>
<dbReference type="EMBL" id="JAAIUV010000012">
    <property type="protein sequence ID" value="NEX79078.1"/>
    <property type="molecule type" value="Genomic_DNA"/>
</dbReference>
<organism evidence="15 16">
    <name type="scientific">Neobacillus thermocopriae</name>
    <dbReference type="NCBI Taxonomy" id="1215031"/>
    <lineage>
        <taxon>Bacteria</taxon>
        <taxon>Bacillati</taxon>
        <taxon>Bacillota</taxon>
        <taxon>Bacilli</taxon>
        <taxon>Bacillales</taxon>
        <taxon>Bacillaceae</taxon>
        <taxon>Neobacillus</taxon>
    </lineage>
</organism>
<dbReference type="InterPro" id="IPR003691">
    <property type="entry name" value="FluC"/>
</dbReference>
<keyword evidence="8 14" id="KW-0406">Ion transport</keyword>
<evidence type="ECO:0000256" key="1">
    <source>
        <dbReference type="ARBA" id="ARBA00004651"/>
    </source>
</evidence>
<keyword evidence="16" id="KW-1185">Reference proteome</keyword>
<dbReference type="Proteomes" id="UP000481621">
    <property type="component" value="Unassembled WGS sequence"/>
</dbReference>
<dbReference type="Pfam" id="PF02537">
    <property type="entry name" value="CRCB"/>
    <property type="match status" value="1"/>
</dbReference>
<feature type="transmembrane region" description="Helical" evidence="14">
    <location>
        <begin position="96"/>
        <end position="121"/>
    </location>
</feature>
<feature type="transmembrane region" description="Helical" evidence="14">
    <location>
        <begin position="35"/>
        <end position="56"/>
    </location>
</feature>
<evidence type="ECO:0000256" key="6">
    <source>
        <dbReference type="ARBA" id="ARBA00022989"/>
    </source>
</evidence>
<evidence type="ECO:0000256" key="12">
    <source>
        <dbReference type="ARBA" id="ARBA00035585"/>
    </source>
</evidence>
<dbReference type="GO" id="GO:0005886">
    <property type="term" value="C:plasma membrane"/>
    <property type="evidence" value="ECO:0007669"/>
    <property type="project" value="UniProtKB-SubCell"/>
</dbReference>
<feature type="binding site" evidence="14">
    <location>
        <position position="72"/>
    </location>
    <ligand>
        <name>Na(+)</name>
        <dbReference type="ChEBI" id="CHEBI:29101"/>
        <note>structural</note>
    </ligand>
</feature>
<comment type="catalytic activity">
    <reaction evidence="12">
        <text>fluoride(in) = fluoride(out)</text>
        <dbReference type="Rhea" id="RHEA:76159"/>
        <dbReference type="ChEBI" id="CHEBI:17051"/>
    </reaction>
    <physiologicalReaction direction="left-to-right" evidence="12">
        <dbReference type="Rhea" id="RHEA:76160"/>
    </physiologicalReaction>
</comment>
<proteinExistence type="inferred from homology"/>
<keyword evidence="5 14" id="KW-0479">Metal-binding</keyword>
<feature type="binding site" evidence="14">
    <location>
        <position position="75"/>
    </location>
    <ligand>
        <name>Na(+)</name>
        <dbReference type="ChEBI" id="CHEBI:29101"/>
        <note>structural</note>
    </ligand>
</feature>
<sequence length="122" mass="13249">MTAVHILLVGLGGFFGAMARYFFSKKLNGIAPYRIPMGTLIVNLIGSFLLGIITGAQANAMIMLLLGTGFMGAFTTFSTFKLELIKLYLNKDNKNFLLYIIITYSAGMLLAYLGFVVGSFIG</sequence>
<dbReference type="GO" id="GO:0062054">
    <property type="term" value="F:fluoride channel activity"/>
    <property type="evidence" value="ECO:0007669"/>
    <property type="project" value="UniProtKB-UniRule"/>
</dbReference>
<feature type="transmembrane region" description="Helical" evidence="14">
    <location>
        <begin position="6"/>
        <end position="23"/>
    </location>
</feature>
<keyword evidence="3 14" id="KW-1003">Cell membrane</keyword>
<dbReference type="GO" id="GO:0140114">
    <property type="term" value="P:cellular detoxification of fluoride"/>
    <property type="evidence" value="ECO:0007669"/>
    <property type="project" value="UniProtKB-UniRule"/>
</dbReference>
<evidence type="ECO:0000256" key="14">
    <source>
        <dbReference type="HAMAP-Rule" id="MF_00454"/>
    </source>
</evidence>
<evidence type="ECO:0000256" key="8">
    <source>
        <dbReference type="ARBA" id="ARBA00023065"/>
    </source>
</evidence>
<dbReference type="PANTHER" id="PTHR28259">
    <property type="entry name" value="FLUORIDE EXPORT PROTEIN 1-RELATED"/>
    <property type="match status" value="1"/>
</dbReference>
<evidence type="ECO:0000256" key="2">
    <source>
        <dbReference type="ARBA" id="ARBA00022448"/>
    </source>
</evidence>
<dbReference type="GO" id="GO:0046872">
    <property type="term" value="F:metal ion binding"/>
    <property type="evidence" value="ECO:0007669"/>
    <property type="project" value="UniProtKB-KW"/>
</dbReference>
<evidence type="ECO:0000256" key="13">
    <source>
        <dbReference type="ARBA" id="ARBA00049940"/>
    </source>
</evidence>
<evidence type="ECO:0000256" key="4">
    <source>
        <dbReference type="ARBA" id="ARBA00022692"/>
    </source>
</evidence>
<comment type="function">
    <text evidence="13 14">Fluoride-specific ion channel. Important for reducing fluoride concentration in the cell, thus reducing its toxicity.</text>
</comment>
<keyword evidence="2 14" id="KW-0813">Transport</keyword>
<evidence type="ECO:0000256" key="10">
    <source>
        <dbReference type="ARBA" id="ARBA00023303"/>
    </source>
</evidence>
<evidence type="ECO:0000256" key="11">
    <source>
        <dbReference type="ARBA" id="ARBA00035120"/>
    </source>
</evidence>
<keyword evidence="6 14" id="KW-1133">Transmembrane helix</keyword>
<keyword evidence="4 14" id="KW-0812">Transmembrane</keyword>
<evidence type="ECO:0000256" key="9">
    <source>
        <dbReference type="ARBA" id="ARBA00023136"/>
    </source>
</evidence>
<dbReference type="HAMAP" id="MF_00454">
    <property type="entry name" value="FluC"/>
    <property type="match status" value="1"/>
</dbReference>
<accession>A0A6B3TR73</accession>